<dbReference type="Gene3D" id="2.70.70.10">
    <property type="entry name" value="Glucose Permease (Domain IIA)"/>
    <property type="match status" value="1"/>
</dbReference>
<comment type="subcellular location">
    <subcellularLocation>
        <location evidence="1">Cytoplasm</location>
    </subcellularLocation>
</comment>
<dbReference type="NCBIfam" id="TIGR00830">
    <property type="entry name" value="PTBA"/>
    <property type="match status" value="1"/>
</dbReference>
<evidence type="ECO:0000256" key="6">
    <source>
        <dbReference type="ARBA" id="ARBA00022777"/>
    </source>
</evidence>
<gene>
    <name evidence="8" type="ORF">AB986_07340</name>
</gene>
<accession>A0A0J6D112</accession>
<keyword evidence="9" id="KW-1185">Reference proteome</keyword>
<reference evidence="8" key="1">
    <citation type="submission" date="2015-06" db="EMBL/GenBank/DDBJ databases">
        <authorList>
            <person name="Liu B."/>
            <person name="Wang J."/>
            <person name="Zhu Y."/>
            <person name="Liu G."/>
            <person name="Chen Q."/>
            <person name="Zheng C."/>
            <person name="Che J."/>
            <person name="Ge C."/>
            <person name="Shi H."/>
            <person name="Pan Z."/>
            <person name="Liu X."/>
        </authorList>
    </citation>
    <scope>NUCLEOTIDE SEQUENCE [LARGE SCALE GENOMIC DNA]</scope>
    <source>
        <strain evidence="8">DSM 16346</strain>
    </source>
</reference>
<dbReference type="Pfam" id="PF00358">
    <property type="entry name" value="PTS_EIIA_1"/>
    <property type="match status" value="1"/>
</dbReference>
<dbReference type="OrthoDB" id="92465at2"/>
<dbReference type="PROSITE" id="PS00371">
    <property type="entry name" value="PTS_EIIA_TYPE_1_HIS"/>
    <property type="match status" value="1"/>
</dbReference>
<dbReference type="InterPro" id="IPR011055">
    <property type="entry name" value="Dup_hybrid_motif"/>
</dbReference>
<comment type="caution">
    <text evidence="8">The sequence shown here is derived from an EMBL/GenBank/DDBJ whole genome shotgun (WGS) entry which is preliminary data.</text>
</comment>
<dbReference type="STRING" id="157733.AB986_07340"/>
<keyword evidence="4" id="KW-0808">Transferase</keyword>
<dbReference type="GO" id="GO:0009401">
    <property type="term" value="P:phosphoenolpyruvate-dependent sugar phosphotransferase system"/>
    <property type="evidence" value="ECO:0007669"/>
    <property type="project" value="UniProtKB-KW"/>
</dbReference>
<evidence type="ECO:0000259" key="7">
    <source>
        <dbReference type="PROSITE" id="PS51093"/>
    </source>
</evidence>
<evidence type="ECO:0000256" key="3">
    <source>
        <dbReference type="ARBA" id="ARBA00022597"/>
    </source>
</evidence>
<evidence type="ECO:0000256" key="5">
    <source>
        <dbReference type="ARBA" id="ARBA00022683"/>
    </source>
</evidence>
<dbReference type="RefSeq" id="WP_048310210.1">
    <property type="nucleotide sequence ID" value="NZ_CP119526.1"/>
</dbReference>
<dbReference type="GO" id="GO:0005737">
    <property type="term" value="C:cytoplasm"/>
    <property type="evidence" value="ECO:0007669"/>
    <property type="project" value="UniProtKB-SubCell"/>
</dbReference>
<keyword evidence="2" id="KW-0813">Transport</keyword>
<dbReference type="AlphaFoldDB" id="A0A0J6D112"/>
<dbReference type="PANTHER" id="PTHR45008:SF1">
    <property type="entry name" value="PTS SYSTEM GLUCOSE-SPECIFIC EIIA COMPONENT"/>
    <property type="match status" value="1"/>
</dbReference>
<evidence type="ECO:0000256" key="4">
    <source>
        <dbReference type="ARBA" id="ARBA00022679"/>
    </source>
</evidence>
<dbReference type="InterPro" id="IPR050890">
    <property type="entry name" value="PTS_EIIA_component"/>
</dbReference>
<name>A0A0J6D112_9BACL</name>
<dbReference type="PATRIC" id="fig|157733.3.peg.3734"/>
<dbReference type="InterPro" id="IPR001127">
    <property type="entry name" value="PTS_EIIA_1_perm"/>
</dbReference>
<proteinExistence type="predicted"/>
<evidence type="ECO:0000256" key="1">
    <source>
        <dbReference type="ARBA" id="ARBA00004496"/>
    </source>
</evidence>
<evidence type="ECO:0000313" key="9">
    <source>
        <dbReference type="Proteomes" id="UP000035996"/>
    </source>
</evidence>
<sequence length="166" mass="17964">MLKKLFGKKEKSLDEVIYSPLNGKVVELETVPDPTFSQKMMGDGIAIEPTDGKVVSPVNGKIIQFFHTKHAVGIESESGLEILIHVGLETVGMGGEGFEGHVKEGDKVKVGDPLITVDLDLVKEKASSTITPVIITNPDVLETVDKKYSDGATNETEIMSTKVKRN</sequence>
<feature type="domain" description="PTS EIIA type-1" evidence="7">
    <location>
        <begin position="33"/>
        <end position="137"/>
    </location>
</feature>
<dbReference type="Proteomes" id="UP000035996">
    <property type="component" value="Unassembled WGS sequence"/>
</dbReference>
<keyword evidence="5" id="KW-0598">Phosphotransferase system</keyword>
<dbReference type="PROSITE" id="PS51093">
    <property type="entry name" value="PTS_EIIA_TYPE_1"/>
    <property type="match status" value="1"/>
</dbReference>
<keyword evidence="3 8" id="KW-0762">Sugar transport</keyword>
<keyword evidence="6" id="KW-0418">Kinase</keyword>
<dbReference type="FunFam" id="2.70.70.10:FF:000001">
    <property type="entry name" value="PTS system glucose-specific IIA component"/>
    <property type="match status" value="1"/>
</dbReference>
<organism evidence="8 9">
    <name type="scientific">Guptibacillus hwajinpoensis</name>
    <dbReference type="NCBI Taxonomy" id="208199"/>
    <lineage>
        <taxon>Bacteria</taxon>
        <taxon>Bacillati</taxon>
        <taxon>Bacillota</taxon>
        <taxon>Bacilli</taxon>
        <taxon>Bacillales</taxon>
        <taxon>Guptibacillaceae</taxon>
        <taxon>Guptibacillus</taxon>
    </lineage>
</organism>
<protein>
    <submittedName>
        <fullName evidence="8">PTS glucose transporter subunit IIA</fullName>
    </submittedName>
</protein>
<dbReference type="PANTHER" id="PTHR45008">
    <property type="entry name" value="PTS SYSTEM GLUCOSE-SPECIFIC EIIA COMPONENT"/>
    <property type="match status" value="1"/>
</dbReference>
<evidence type="ECO:0000256" key="2">
    <source>
        <dbReference type="ARBA" id="ARBA00022448"/>
    </source>
</evidence>
<dbReference type="GO" id="GO:0016301">
    <property type="term" value="F:kinase activity"/>
    <property type="evidence" value="ECO:0007669"/>
    <property type="project" value="UniProtKB-KW"/>
</dbReference>
<dbReference type="SUPFAM" id="SSF51261">
    <property type="entry name" value="Duplicated hybrid motif"/>
    <property type="match status" value="1"/>
</dbReference>
<evidence type="ECO:0000313" key="8">
    <source>
        <dbReference type="EMBL" id="KMM39040.1"/>
    </source>
</evidence>
<dbReference type="EMBL" id="LELK01000001">
    <property type="protein sequence ID" value="KMM39040.1"/>
    <property type="molecule type" value="Genomic_DNA"/>
</dbReference>